<dbReference type="InterPro" id="IPR050597">
    <property type="entry name" value="Cytochrome_c_Oxidase_Subunit"/>
</dbReference>
<dbReference type="InterPro" id="IPR009056">
    <property type="entry name" value="Cyt_c-like_dom"/>
</dbReference>
<dbReference type="GO" id="GO:0005506">
    <property type="term" value="F:iron ion binding"/>
    <property type="evidence" value="ECO:0007669"/>
    <property type="project" value="InterPro"/>
</dbReference>
<dbReference type="Pfam" id="PF00034">
    <property type="entry name" value="Cytochrom_C"/>
    <property type="match status" value="2"/>
</dbReference>
<keyword evidence="7 9" id="KW-0408">Iron</keyword>
<feature type="domain" description="Cytochrome c" evidence="11">
    <location>
        <begin position="55"/>
        <end position="141"/>
    </location>
</feature>
<keyword evidence="10" id="KW-0812">Transmembrane</keyword>
<dbReference type="HOGENOM" id="CLU_076280_1_2_6"/>
<accession>A8FS96</accession>
<dbReference type="InterPro" id="IPR036909">
    <property type="entry name" value="Cyt_c-like_dom_sf"/>
</dbReference>
<feature type="binding site" description="axial binding residue" evidence="9">
    <location>
        <position position="118"/>
    </location>
    <ligand>
        <name>heme c</name>
        <dbReference type="ChEBI" id="CHEBI:61717"/>
        <label>1</label>
    </ligand>
    <ligandPart>
        <name>Fe</name>
        <dbReference type="ChEBI" id="CHEBI:18248"/>
    </ligandPart>
</feature>
<evidence type="ECO:0000259" key="11">
    <source>
        <dbReference type="PROSITE" id="PS51007"/>
    </source>
</evidence>
<evidence type="ECO:0000256" key="7">
    <source>
        <dbReference type="ARBA" id="ARBA00023004"/>
    </source>
</evidence>
<comment type="PTM">
    <text evidence="8">Binds 2 heme c groups covalently per subunit.</text>
</comment>
<name>A8FS96_SHESH</name>
<feature type="binding site" description="covalent" evidence="8">
    <location>
        <position position="172"/>
    </location>
    <ligand>
        <name>heme c</name>
        <dbReference type="ChEBI" id="CHEBI:61717"/>
        <label>2</label>
    </ligand>
</feature>
<keyword evidence="6" id="KW-0249">Electron transport</keyword>
<evidence type="ECO:0000256" key="10">
    <source>
        <dbReference type="SAM" id="Phobius"/>
    </source>
</evidence>
<reference evidence="12 13" key="1">
    <citation type="submission" date="2007-08" db="EMBL/GenBank/DDBJ databases">
        <title>Complete sequence of Shewanella sediminis HAW-EB3.</title>
        <authorList>
            <consortium name="US DOE Joint Genome Institute"/>
            <person name="Copeland A."/>
            <person name="Lucas S."/>
            <person name="Lapidus A."/>
            <person name="Barry K."/>
            <person name="Glavina del Rio T."/>
            <person name="Dalin E."/>
            <person name="Tice H."/>
            <person name="Pitluck S."/>
            <person name="Chertkov O."/>
            <person name="Brettin T."/>
            <person name="Bruce D."/>
            <person name="Detter J.C."/>
            <person name="Han C."/>
            <person name="Schmutz J."/>
            <person name="Larimer F."/>
            <person name="Land M."/>
            <person name="Hauser L."/>
            <person name="Kyrpides N."/>
            <person name="Kim E."/>
            <person name="Zhao J.-S."/>
            <person name="Richardson P."/>
        </authorList>
    </citation>
    <scope>NUCLEOTIDE SEQUENCE [LARGE SCALE GENOMIC DNA]</scope>
    <source>
        <strain evidence="12 13">HAW-EB3</strain>
    </source>
</reference>
<dbReference type="eggNOG" id="COG2863">
    <property type="taxonomic scope" value="Bacteria"/>
</dbReference>
<feature type="binding site" description="covalent" evidence="8">
    <location>
        <position position="169"/>
    </location>
    <ligand>
        <name>heme c</name>
        <dbReference type="ChEBI" id="CHEBI:61717"/>
        <label>2</label>
    </ligand>
</feature>
<organism evidence="12 13">
    <name type="scientific">Shewanella sediminis (strain HAW-EB3)</name>
    <dbReference type="NCBI Taxonomy" id="425104"/>
    <lineage>
        <taxon>Bacteria</taxon>
        <taxon>Pseudomonadati</taxon>
        <taxon>Pseudomonadota</taxon>
        <taxon>Gammaproteobacteria</taxon>
        <taxon>Alteromonadales</taxon>
        <taxon>Shewanellaceae</taxon>
        <taxon>Shewanella</taxon>
    </lineage>
</organism>
<evidence type="ECO:0000256" key="9">
    <source>
        <dbReference type="PIRSR" id="PIRSR000005-2"/>
    </source>
</evidence>
<feature type="binding site" description="covalent" evidence="8">
    <location>
        <position position="70"/>
    </location>
    <ligand>
        <name>heme c</name>
        <dbReference type="ChEBI" id="CHEBI:61717"/>
        <label>1</label>
    </ligand>
</feature>
<dbReference type="OrthoDB" id="9773456at2"/>
<dbReference type="PANTHER" id="PTHR33751">
    <property type="entry name" value="CBB3-TYPE CYTOCHROME C OXIDASE SUBUNIT FIXP"/>
    <property type="match status" value="1"/>
</dbReference>
<evidence type="ECO:0000313" key="13">
    <source>
        <dbReference type="Proteomes" id="UP000002015"/>
    </source>
</evidence>
<dbReference type="GO" id="GO:0042597">
    <property type="term" value="C:periplasmic space"/>
    <property type="evidence" value="ECO:0007669"/>
    <property type="project" value="UniProtKB-SubCell"/>
</dbReference>
<dbReference type="EMBL" id="CP000821">
    <property type="protein sequence ID" value="ABV35719.1"/>
    <property type="molecule type" value="Genomic_DNA"/>
</dbReference>
<dbReference type="PROSITE" id="PS51007">
    <property type="entry name" value="CYTC"/>
    <property type="match status" value="2"/>
</dbReference>
<dbReference type="PANTHER" id="PTHR33751:SF9">
    <property type="entry name" value="CYTOCHROME C4"/>
    <property type="match status" value="1"/>
</dbReference>
<protein>
    <recommendedName>
        <fullName evidence="11">Cytochrome c domain-containing protein</fullName>
    </recommendedName>
</protein>
<dbReference type="RefSeq" id="WP_012141455.1">
    <property type="nucleotide sequence ID" value="NC_009831.1"/>
</dbReference>
<feature type="binding site" description="axial binding residue" evidence="9">
    <location>
        <position position="71"/>
    </location>
    <ligand>
        <name>heme c</name>
        <dbReference type="ChEBI" id="CHEBI:61717"/>
        <label>1</label>
    </ligand>
    <ligandPart>
        <name>Fe</name>
        <dbReference type="ChEBI" id="CHEBI:18248"/>
    </ligandPart>
</feature>
<keyword evidence="4 9" id="KW-0479">Metal-binding</keyword>
<dbReference type="STRING" id="425104.Ssed_1108"/>
<feature type="binding site" description="covalent" evidence="8">
    <location>
        <position position="67"/>
    </location>
    <ligand>
        <name>heme c</name>
        <dbReference type="ChEBI" id="CHEBI:61717"/>
        <label>1</label>
    </ligand>
</feature>
<gene>
    <name evidence="12" type="ordered locus">Ssed_1108</name>
</gene>
<dbReference type="PIRSF" id="PIRSF000005">
    <property type="entry name" value="Cytochrome_c4"/>
    <property type="match status" value="1"/>
</dbReference>
<feature type="domain" description="Cytochrome c" evidence="11">
    <location>
        <begin position="156"/>
        <end position="243"/>
    </location>
</feature>
<evidence type="ECO:0000256" key="6">
    <source>
        <dbReference type="ARBA" id="ARBA00022982"/>
    </source>
</evidence>
<evidence type="ECO:0000313" key="12">
    <source>
        <dbReference type="EMBL" id="ABV35719.1"/>
    </source>
</evidence>
<sequence precursor="true">MFFNITTTNKTAPNGSGYRRGLNASLGRYMAIALLLFIAPFRVMAGTPIQLASAASPEGGVKLFNQCVACHGARGEGNALLKAPAIAGQAAWYTDRQLNNFINGLRGAHEEDINGKQMLAIVKGLSRDDIPALTAYIESLPRPDAQDNETIGQTTGSLKNGSRYYQGKCGACHGGQAEGNPQFNAPRLTHLSASYLHRQLANFTQGIRGNHSEDKLGMQMAMMAKTTSGDELNDIVYFITTLSNNEQK</sequence>
<keyword evidence="2" id="KW-0813">Transport</keyword>
<evidence type="ECO:0000256" key="3">
    <source>
        <dbReference type="ARBA" id="ARBA00022617"/>
    </source>
</evidence>
<evidence type="ECO:0000256" key="8">
    <source>
        <dbReference type="PIRSR" id="PIRSR000005-1"/>
    </source>
</evidence>
<evidence type="ECO:0000256" key="4">
    <source>
        <dbReference type="ARBA" id="ARBA00022723"/>
    </source>
</evidence>
<dbReference type="KEGG" id="sse:Ssed_1108"/>
<dbReference type="GO" id="GO:0009055">
    <property type="term" value="F:electron transfer activity"/>
    <property type="evidence" value="ECO:0007669"/>
    <property type="project" value="InterPro"/>
</dbReference>
<feature type="transmembrane region" description="Helical" evidence="10">
    <location>
        <begin position="26"/>
        <end position="45"/>
    </location>
</feature>
<evidence type="ECO:0000256" key="1">
    <source>
        <dbReference type="ARBA" id="ARBA00004418"/>
    </source>
</evidence>
<dbReference type="AlphaFoldDB" id="A8FS96"/>
<keyword evidence="3 8" id="KW-0349">Heme</keyword>
<comment type="subcellular location">
    <subcellularLocation>
        <location evidence="1">Periplasm</location>
    </subcellularLocation>
</comment>
<dbReference type="SUPFAM" id="SSF46626">
    <property type="entry name" value="Cytochrome c"/>
    <property type="match status" value="2"/>
</dbReference>
<proteinExistence type="predicted"/>
<dbReference type="Gene3D" id="1.10.760.10">
    <property type="entry name" value="Cytochrome c-like domain"/>
    <property type="match status" value="2"/>
</dbReference>
<dbReference type="Proteomes" id="UP000002015">
    <property type="component" value="Chromosome"/>
</dbReference>
<keyword evidence="13" id="KW-1185">Reference proteome</keyword>
<dbReference type="InterPro" id="IPR024167">
    <property type="entry name" value="Cytochrome_c4-like"/>
</dbReference>
<keyword evidence="10" id="KW-1133">Transmembrane helix</keyword>
<keyword evidence="5" id="KW-0574">Periplasm</keyword>
<feature type="binding site" description="axial binding residue" evidence="9">
    <location>
        <position position="173"/>
    </location>
    <ligand>
        <name>heme c</name>
        <dbReference type="ChEBI" id="CHEBI:61717"/>
        <label>2</label>
    </ligand>
    <ligandPart>
        <name>Fe</name>
        <dbReference type="ChEBI" id="CHEBI:18248"/>
    </ligandPart>
</feature>
<evidence type="ECO:0000256" key="2">
    <source>
        <dbReference type="ARBA" id="ARBA00022448"/>
    </source>
</evidence>
<evidence type="ECO:0000256" key="5">
    <source>
        <dbReference type="ARBA" id="ARBA00022764"/>
    </source>
</evidence>
<dbReference type="GO" id="GO:0020037">
    <property type="term" value="F:heme binding"/>
    <property type="evidence" value="ECO:0007669"/>
    <property type="project" value="InterPro"/>
</dbReference>
<feature type="binding site" description="axial binding residue" evidence="9">
    <location>
        <position position="220"/>
    </location>
    <ligand>
        <name>heme c</name>
        <dbReference type="ChEBI" id="CHEBI:61717"/>
        <label>2</label>
    </ligand>
    <ligandPart>
        <name>Fe</name>
        <dbReference type="ChEBI" id="CHEBI:18248"/>
    </ligandPart>
</feature>
<keyword evidence="10" id="KW-0472">Membrane</keyword>